<dbReference type="AlphaFoldDB" id="A0AAV3T3I1"/>
<evidence type="ECO:0000256" key="1">
    <source>
        <dbReference type="ARBA" id="ARBA00006739"/>
    </source>
</evidence>
<accession>A0AAV3T3I1</accession>
<keyword evidence="7" id="KW-1185">Reference proteome</keyword>
<dbReference type="PANTHER" id="PTHR43179">
    <property type="entry name" value="RHAMNOSYLTRANSFERASE WBBL"/>
    <property type="match status" value="1"/>
</dbReference>
<evidence type="ECO:0000313" key="7">
    <source>
        <dbReference type="Proteomes" id="UP001500194"/>
    </source>
</evidence>
<dbReference type="InterPro" id="IPR029044">
    <property type="entry name" value="Nucleotide-diphossugar_trans"/>
</dbReference>
<feature type="domain" description="Glycosyltransferase 2-like" evidence="4">
    <location>
        <begin position="36"/>
        <end position="99"/>
    </location>
</feature>
<dbReference type="Gene3D" id="3.90.550.10">
    <property type="entry name" value="Spore Coat Polysaccharide Biosynthesis Protein SpsA, Chain A"/>
    <property type="match status" value="1"/>
</dbReference>
<keyword evidence="3" id="KW-0808">Transferase</keyword>
<comment type="similarity">
    <text evidence="1">Belongs to the glycosyltransferase 2 family.</text>
</comment>
<keyword evidence="2" id="KW-0328">Glycosyltransferase</keyword>
<comment type="caution">
    <text evidence="6">The sequence shown here is derived from an EMBL/GenBank/DDBJ whole genome shotgun (WGS) entry which is preliminary data.</text>
</comment>
<dbReference type="Pfam" id="PF00535">
    <property type="entry name" value="Glycos_transf_2"/>
    <property type="match status" value="1"/>
</dbReference>
<dbReference type="SUPFAM" id="SSF53448">
    <property type="entry name" value="Nucleotide-diphospho-sugar transferases"/>
    <property type="match status" value="1"/>
</dbReference>
<evidence type="ECO:0000259" key="5">
    <source>
        <dbReference type="Pfam" id="PF02709"/>
    </source>
</evidence>
<name>A0AAV3T3I1_9EURY</name>
<evidence type="ECO:0000313" key="6">
    <source>
        <dbReference type="EMBL" id="GAA0656241.1"/>
    </source>
</evidence>
<sequence length="256" mass="28882">MADRMSTPELSVIIPTLSKSDDIPVTNALDEQTFSDYEVLLQRENNASKARNTGIRKANSEKLVFLDDDSIPHPNYLERASALLDKYPAVGGHIQHPQNSPLAEVGYDFPEAEGPMKEWIGCNMAVRREVFEKVGGFDERFVHGHEETELAHRVREHYDIYYAPDLVVTHSLAGTIREYLEKRYRYGKLDPLLWDALGISNFGRVMWALSPLELGNNSFQGTAIQVTAWIVHRIGLVSSLLLSQENTPSANIPDFE</sequence>
<protein>
    <recommendedName>
        <fullName evidence="8">Glycosyltransferase</fullName>
    </recommendedName>
</protein>
<organism evidence="6 7">
    <name type="scientific">Salarchaeum japonicum</name>
    <dbReference type="NCBI Taxonomy" id="555573"/>
    <lineage>
        <taxon>Archaea</taxon>
        <taxon>Methanobacteriati</taxon>
        <taxon>Methanobacteriota</taxon>
        <taxon>Stenosarchaea group</taxon>
        <taxon>Halobacteria</taxon>
        <taxon>Halobacteriales</taxon>
        <taxon>Halobacteriaceae</taxon>
    </lineage>
</organism>
<dbReference type="GO" id="GO:0016757">
    <property type="term" value="F:glycosyltransferase activity"/>
    <property type="evidence" value="ECO:0007669"/>
    <property type="project" value="UniProtKB-KW"/>
</dbReference>
<evidence type="ECO:0008006" key="8">
    <source>
        <dbReference type="Google" id="ProtNLM"/>
    </source>
</evidence>
<feature type="domain" description="Galactosyltransferase C-terminal" evidence="5">
    <location>
        <begin position="110"/>
        <end position="157"/>
    </location>
</feature>
<evidence type="ECO:0000256" key="2">
    <source>
        <dbReference type="ARBA" id="ARBA00022676"/>
    </source>
</evidence>
<dbReference type="Pfam" id="PF02709">
    <property type="entry name" value="Glyco_transf_7C"/>
    <property type="match status" value="1"/>
</dbReference>
<evidence type="ECO:0000256" key="3">
    <source>
        <dbReference type="ARBA" id="ARBA00022679"/>
    </source>
</evidence>
<gene>
    <name evidence="6" type="ORF">GCM10009019_20210</name>
</gene>
<dbReference type="EMBL" id="BAAADU010000002">
    <property type="protein sequence ID" value="GAA0656241.1"/>
    <property type="molecule type" value="Genomic_DNA"/>
</dbReference>
<dbReference type="PANTHER" id="PTHR43179:SF12">
    <property type="entry name" value="GALACTOFURANOSYLTRANSFERASE GLFT2"/>
    <property type="match status" value="1"/>
</dbReference>
<reference evidence="6 7" key="1">
    <citation type="journal article" date="2019" name="Int. J. Syst. Evol. Microbiol.">
        <title>The Global Catalogue of Microorganisms (GCM) 10K type strain sequencing project: providing services to taxonomists for standard genome sequencing and annotation.</title>
        <authorList>
            <consortium name="The Broad Institute Genomics Platform"/>
            <consortium name="The Broad Institute Genome Sequencing Center for Infectious Disease"/>
            <person name="Wu L."/>
            <person name="Ma J."/>
        </authorList>
    </citation>
    <scope>NUCLEOTIDE SEQUENCE [LARGE SCALE GENOMIC DNA]</scope>
    <source>
        <strain evidence="6 7">JCM 16327</strain>
    </source>
</reference>
<dbReference type="Proteomes" id="UP001500194">
    <property type="component" value="Unassembled WGS sequence"/>
</dbReference>
<dbReference type="GeneID" id="68573298"/>
<dbReference type="InterPro" id="IPR027791">
    <property type="entry name" value="Galactosyl_T_C"/>
</dbReference>
<dbReference type="InterPro" id="IPR001173">
    <property type="entry name" value="Glyco_trans_2-like"/>
</dbReference>
<dbReference type="RefSeq" id="WP_227259969.1">
    <property type="nucleotide sequence ID" value="NZ_BAAADU010000002.1"/>
</dbReference>
<evidence type="ECO:0000259" key="4">
    <source>
        <dbReference type="Pfam" id="PF00535"/>
    </source>
</evidence>
<proteinExistence type="inferred from homology"/>